<evidence type="ECO:0000256" key="1">
    <source>
        <dbReference type="ARBA" id="ARBA00004162"/>
    </source>
</evidence>
<keyword evidence="10" id="KW-0393">Immunoglobulin domain</keyword>
<dbReference type="Proteomes" id="UP000504628">
    <property type="component" value="Chromosome 12"/>
</dbReference>
<protein>
    <submittedName>
        <fullName evidence="13">Leukocyte immunoglobulin-like receptor subfamily A member 4</fullName>
    </submittedName>
</protein>
<dbReference type="RefSeq" id="XP_035868796.1">
    <property type="nucleotide sequence ID" value="XM_036012903.1"/>
</dbReference>
<dbReference type="PANTHER" id="PTHR11738">
    <property type="entry name" value="MHC CLASS I NK CELL RECEPTOR"/>
    <property type="match status" value="1"/>
</dbReference>
<dbReference type="KEGG" id="pdic:114510700"/>
<gene>
    <name evidence="13" type="primary">LOC114510700</name>
</gene>
<keyword evidence="3" id="KW-0812">Transmembrane</keyword>
<keyword evidence="9" id="KW-0325">Glycoprotein</keyword>
<keyword evidence="8" id="KW-1015">Disulfide bond</keyword>
<keyword evidence="4" id="KW-0732">Signal</keyword>
<feature type="compositionally biased region" description="Polar residues" evidence="11">
    <location>
        <begin position="9"/>
        <end position="25"/>
    </location>
</feature>
<dbReference type="Pfam" id="PF13895">
    <property type="entry name" value="Ig_2"/>
    <property type="match status" value="1"/>
</dbReference>
<dbReference type="SUPFAM" id="SSF48726">
    <property type="entry name" value="Immunoglobulin"/>
    <property type="match status" value="2"/>
</dbReference>
<dbReference type="Gene3D" id="2.60.40.10">
    <property type="entry name" value="Immunoglobulins"/>
    <property type="match status" value="2"/>
</dbReference>
<evidence type="ECO:0000256" key="11">
    <source>
        <dbReference type="SAM" id="MobiDB-lite"/>
    </source>
</evidence>
<proteinExistence type="predicted"/>
<evidence type="ECO:0000256" key="4">
    <source>
        <dbReference type="ARBA" id="ARBA00022729"/>
    </source>
</evidence>
<keyword evidence="6" id="KW-1133">Transmembrane helix</keyword>
<keyword evidence="5" id="KW-0677">Repeat</keyword>
<evidence type="ECO:0000256" key="3">
    <source>
        <dbReference type="ARBA" id="ARBA00022692"/>
    </source>
</evidence>
<dbReference type="GO" id="GO:0002764">
    <property type="term" value="P:immune response-regulating signaling pathway"/>
    <property type="evidence" value="ECO:0007669"/>
    <property type="project" value="TreeGrafter"/>
</dbReference>
<evidence type="ECO:0000313" key="12">
    <source>
        <dbReference type="Proteomes" id="UP000504628"/>
    </source>
</evidence>
<evidence type="ECO:0000256" key="9">
    <source>
        <dbReference type="ARBA" id="ARBA00023180"/>
    </source>
</evidence>
<organism evidence="12 13">
    <name type="scientific">Phyllostomus discolor</name>
    <name type="common">pale spear-nosed bat</name>
    <dbReference type="NCBI Taxonomy" id="89673"/>
    <lineage>
        <taxon>Eukaryota</taxon>
        <taxon>Metazoa</taxon>
        <taxon>Chordata</taxon>
        <taxon>Craniata</taxon>
        <taxon>Vertebrata</taxon>
        <taxon>Euteleostomi</taxon>
        <taxon>Mammalia</taxon>
        <taxon>Eutheria</taxon>
        <taxon>Laurasiatheria</taxon>
        <taxon>Chiroptera</taxon>
        <taxon>Yangochiroptera</taxon>
        <taxon>Phyllostomidae</taxon>
        <taxon>Phyllostominae</taxon>
        <taxon>Phyllostomus</taxon>
    </lineage>
</organism>
<name>A0A7E6CPK9_9CHIR</name>
<evidence type="ECO:0000256" key="10">
    <source>
        <dbReference type="ARBA" id="ARBA00023319"/>
    </source>
</evidence>
<evidence type="ECO:0000256" key="6">
    <source>
        <dbReference type="ARBA" id="ARBA00022989"/>
    </source>
</evidence>
<dbReference type="FunFam" id="2.60.40.10:FF:000049">
    <property type="entry name" value="Leukocyte immunoglobulin-like receptor subfamily B member 1"/>
    <property type="match status" value="2"/>
</dbReference>
<dbReference type="InterPro" id="IPR050412">
    <property type="entry name" value="Ig-like_Receptors_ImmuneReg"/>
</dbReference>
<dbReference type="AlphaFoldDB" id="A0A7E6CPK9"/>
<keyword evidence="2" id="KW-1003">Cell membrane</keyword>
<dbReference type="OrthoDB" id="9808644at2759"/>
<reference evidence="13" key="1">
    <citation type="submission" date="2025-08" db="UniProtKB">
        <authorList>
            <consortium name="RefSeq"/>
        </authorList>
    </citation>
    <scope>IDENTIFICATION</scope>
    <source>
        <tissue evidence="13">Muscle</tissue>
    </source>
</reference>
<evidence type="ECO:0000313" key="13">
    <source>
        <dbReference type="RefSeq" id="XP_035868796.1"/>
    </source>
</evidence>
<comment type="subcellular location">
    <subcellularLocation>
        <location evidence="1">Cell membrane</location>
        <topology evidence="1">Single-pass membrane protein</topology>
    </subcellularLocation>
</comment>
<accession>A0A7E6CPK9</accession>
<dbReference type="PANTHER" id="PTHR11738:SF179">
    <property type="entry name" value="LEUKOCYTE IMMUNOGLOBULIN-LIKE RECEPTOR SUBFAMILY A MEMBER 5"/>
    <property type="match status" value="1"/>
</dbReference>
<dbReference type="InterPro" id="IPR013783">
    <property type="entry name" value="Ig-like_fold"/>
</dbReference>
<evidence type="ECO:0000256" key="8">
    <source>
        <dbReference type="ARBA" id="ARBA00023157"/>
    </source>
</evidence>
<dbReference type="InParanoid" id="A0A7E6CPK9"/>
<dbReference type="GO" id="GO:0005886">
    <property type="term" value="C:plasma membrane"/>
    <property type="evidence" value="ECO:0007669"/>
    <property type="project" value="UniProtKB-SubCell"/>
</dbReference>
<dbReference type="InterPro" id="IPR036179">
    <property type="entry name" value="Ig-like_dom_sf"/>
</dbReference>
<evidence type="ECO:0000256" key="5">
    <source>
        <dbReference type="ARBA" id="ARBA00022737"/>
    </source>
</evidence>
<keyword evidence="7" id="KW-0472">Membrane</keyword>
<feature type="region of interest" description="Disordered" evidence="11">
    <location>
        <begin position="1"/>
        <end position="27"/>
    </location>
</feature>
<evidence type="ECO:0000256" key="7">
    <source>
        <dbReference type="ARBA" id="ARBA00023136"/>
    </source>
</evidence>
<evidence type="ECO:0000256" key="2">
    <source>
        <dbReference type="ARBA" id="ARBA00022475"/>
    </source>
</evidence>
<dbReference type="GeneID" id="114510700"/>
<keyword evidence="12" id="KW-1185">Reference proteome</keyword>
<sequence length="287" mass="31768">MILGAADSISPSQNKSDSRTASDPQDYTMENPIRLGVAGLILIGFKVLLFQALNRTPPKPTIWAEPGPPIPWSIPVTIWCQGTLKAQEYCLYSEKNDTSLDTQKPLWARDKAKFFIKNTQAGRYHCKYLSLACWSEHSNPLDLVVTGLYSSKMNLSALPSPVVTSGGNVTLQCVSQMQFDRFVLTKEGEDRLSKTLDSQRHSSGQVQALFTVGPVTSNHNWTFRCYGYYRIRPLVWSDPSESLELLVSGPSGGPGLPPTGPIPTAGVFLRTLLRRSTEQPQEVLMVH</sequence>